<keyword evidence="3" id="KW-1003">Cell membrane</keyword>
<evidence type="ECO:0000256" key="6">
    <source>
        <dbReference type="ARBA" id="ARBA00023136"/>
    </source>
</evidence>
<keyword evidence="5 7" id="KW-1133">Transmembrane helix</keyword>
<evidence type="ECO:0000256" key="4">
    <source>
        <dbReference type="ARBA" id="ARBA00022692"/>
    </source>
</evidence>
<keyword evidence="4 7" id="KW-0812">Transmembrane</keyword>
<dbReference type="EMBL" id="JAGIOD010000002">
    <property type="protein sequence ID" value="MBP2384130.1"/>
    <property type="molecule type" value="Genomic_DNA"/>
</dbReference>
<comment type="caution">
    <text evidence="8">The sequence shown here is derived from an EMBL/GenBank/DDBJ whole genome shotgun (WGS) entry which is preliminary data.</text>
</comment>
<dbReference type="InterPro" id="IPR051907">
    <property type="entry name" value="DoxX-like_oxidoreductase"/>
</dbReference>
<protein>
    <submittedName>
        <fullName evidence="8">Oxidoreductase</fullName>
    </submittedName>
</protein>
<dbReference type="Proteomes" id="UP001519290">
    <property type="component" value="Unassembled WGS sequence"/>
</dbReference>
<evidence type="ECO:0000256" key="3">
    <source>
        <dbReference type="ARBA" id="ARBA00022475"/>
    </source>
</evidence>
<name>A0ABS4X6S3_9MICO</name>
<dbReference type="PANTHER" id="PTHR33452:SF1">
    <property type="entry name" value="INNER MEMBRANE PROTEIN YPHA-RELATED"/>
    <property type="match status" value="1"/>
</dbReference>
<evidence type="ECO:0000256" key="2">
    <source>
        <dbReference type="ARBA" id="ARBA00006679"/>
    </source>
</evidence>
<dbReference type="RefSeq" id="WP_209905008.1">
    <property type="nucleotide sequence ID" value="NZ_BAAAJW010000001.1"/>
</dbReference>
<evidence type="ECO:0000313" key="9">
    <source>
        <dbReference type="Proteomes" id="UP001519290"/>
    </source>
</evidence>
<organism evidence="8 9">
    <name type="scientific">Brachybacterium sacelli</name>
    <dbReference type="NCBI Taxonomy" id="173364"/>
    <lineage>
        <taxon>Bacteria</taxon>
        <taxon>Bacillati</taxon>
        <taxon>Actinomycetota</taxon>
        <taxon>Actinomycetes</taxon>
        <taxon>Micrococcales</taxon>
        <taxon>Dermabacteraceae</taxon>
        <taxon>Brachybacterium</taxon>
    </lineage>
</organism>
<evidence type="ECO:0000256" key="1">
    <source>
        <dbReference type="ARBA" id="ARBA00004651"/>
    </source>
</evidence>
<proteinExistence type="inferred from homology"/>
<evidence type="ECO:0000313" key="8">
    <source>
        <dbReference type="EMBL" id="MBP2384130.1"/>
    </source>
</evidence>
<feature type="transmembrane region" description="Helical" evidence="7">
    <location>
        <begin position="86"/>
        <end position="107"/>
    </location>
</feature>
<evidence type="ECO:0000256" key="5">
    <source>
        <dbReference type="ARBA" id="ARBA00022989"/>
    </source>
</evidence>
<sequence>MTSATTALPAALRDPALLLARLVVGAVFMAHGWQKIGQNGIAATTEGFVGMGIPFAEIAAPVVAYVELIGGALLILGLLTAVAGLALAIDMAVAAFVVHLGGGLFVADGGWELVGVLGAAALLLAAVGPGRIALARGARSRGRSGAKSSRPGAHAA</sequence>
<feature type="transmembrane region" description="Helical" evidence="7">
    <location>
        <begin position="58"/>
        <end position="79"/>
    </location>
</feature>
<keyword evidence="9" id="KW-1185">Reference proteome</keyword>
<accession>A0ABS4X6S3</accession>
<comment type="subcellular location">
    <subcellularLocation>
        <location evidence="1">Cell membrane</location>
        <topology evidence="1">Multi-pass membrane protein</topology>
    </subcellularLocation>
</comment>
<keyword evidence="6 7" id="KW-0472">Membrane</keyword>
<reference evidence="8 9" key="1">
    <citation type="submission" date="2021-03" db="EMBL/GenBank/DDBJ databases">
        <title>Sequencing the genomes of 1000 actinobacteria strains.</title>
        <authorList>
            <person name="Klenk H.-P."/>
        </authorList>
    </citation>
    <scope>NUCLEOTIDE SEQUENCE [LARGE SCALE GENOMIC DNA]</scope>
    <source>
        <strain evidence="8 9">DSM 14566</strain>
    </source>
</reference>
<feature type="transmembrane region" description="Helical" evidence="7">
    <location>
        <begin position="113"/>
        <end position="134"/>
    </location>
</feature>
<evidence type="ECO:0000256" key="7">
    <source>
        <dbReference type="SAM" id="Phobius"/>
    </source>
</evidence>
<dbReference type="InterPro" id="IPR032808">
    <property type="entry name" value="DoxX"/>
</dbReference>
<gene>
    <name evidence="8" type="ORF">JOF43_004119</name>
</gene>
<dbReference type="Pfam" id="PF07681">
    <property type="entry name" value="DoxX"/>
    <property type="match status" value="1"/>
</dbReference>
<dbReference type="PANTHER" id="PTHR33452">
    <property type="entry name" value="OXIDOREDUCTASE CATD-RELATED"/>
    <property type="match status" value="1"/>
</dbReference>
<comment type="similarity">
    <text evidence="2">Belongs to the DoxX family.</text>
</comment>